<dbReference type="Proteomes" id="UP001501570">
    <property type="component" value="Unassembled WGS sequence"/>
</dbReference>
<feature type="region of interest" description="Disordered" evidence="1">
    <location>
        <begin position="63"/>
        <end position="100"/>
    </location>
</feature>
<dbReference type="EMBL" id="BAABJQ010000004">
    <property type="protein sequence ID" value="GAA5182287.1"/>
    <property type="molecule type" value="Genomic_DNA"/>
</dbReference>
<evidence type="ECO:0000313" key="3">
    <source>
        <dbReference type="Proteomes" id="UP001501570"/>
    </source>
</evidence>
<name>A0ABP9RQ91_9ACTN</name>
<organism evidence="2 3">
    <name type="scientific">Rugosimonospora acidiphila</name>
    <dbReference type="NCBI Taxonomy" id="556531"/>
    <lineage>
        <taxon>Bacteria</taxon>
        <taxon>Bacillati</taxon>
        <taxon>Actinomycetota</taxon>
        <taxon>Actinomycetes</taxon>
        <taxon>Micromonosporales</taxon>
        <taxon>Micromonosporaceae</taxon>
        <taxon>Rugosimonospora</taxon>
    </lineage>
</organism>
<gene>
    <name evidence="2" type="ORF">GCM10023322_18950</name>
</gene>
<sequence>MSPWFAHLDPPWVPMFLLYLLVQGLCRLVRSVVHAWPWIAGGLAVLLFKDAARREDAIRLVRACGRPTGSRPPRPAPPTRRSAPGRRPPPSRSPGSPRTW</sequence>
<evidence type="ECO:0000313" key="2">
    <source>
        <dbReference type="EMBL" id="GAA5182287.1"/>
    </source>
</evidence>
<keyword evidence="3" id="KW-1185">Reference proteome</keyword>
<reference evidence="3" key="1">
    <citation type="journal article" date="2019" name="Int. J. Syst. Evol. Microbiol.">
        <title>The Global Catalogue of Microorganisms (GCM) 10K type strain sequencing project: providing services to taxonomists for standard genome sequencing and annotation.</title>
        <authorList>
            <consortium name="The Broad Institute Genomics Platform"/>
            <consortium name="The Broad Institute Genome Sequencing Center for Infectious Disease"/>
            <person name="Wu L."/>
            <person name="Ma J."/>
        </authorList>
    </citation>
    <scope>NUCLEOTIDE SEQUENCE [LARGE SCALE GENOMIC DNA]</scope>
    <source>
        <strain evidence="3">JCM 18304</strain>
    </source>
</reference>
<evidence type="ECO:0000256" key="1">
    <source>
        <dbReference type="SAM" id="MobiDB-lite"/>
    </source>
</evidence>
<proteinExistence type="predicted"/>
<accession>A0ABP9RQ91</accession>
<protein>
    <submittedName>
        <fullName evidence="2">Uncharacterized protein</fullName>
    </submittedName>
</protein>
<comment type="caution">
    <text evidence="2">The sequence shown here is derived from an EMBL/GenBank/DDBJ whole genome shotgun (WGS) entry which is preliminary data.</text>
</comment>